<accession>A0A844XRR6</accession>
<evidence type="ECO:0000256" key="1">
    <source>
        <dbReference type="SAM" id="MobiDB-lite"/>
    </source>
</evidence>
<evidence type="ECO:0008006" key="5">
    <source>
        <dbReference type="Google" id="ProtNLM"/>
    </source>
</evidence>
<evidence type="ECO:0000313" key="4">
    <source>
        <dbReference type="Proteomes" id="UP000448199"/>
    </source>
</evidence>
<reference evidence="3 4" key="1">
    <citation type="submission" date="2019-12" db="EMBL/GenBank/DDBJ databases">
        <title>Genomic-based taxomic classification of the family Erythrobacteraceae.</title>
        <authorList>
            <person name="Xu L."/>
        </authorList>
    </citation>
    <scope>NUCLEOTIDE SEQUENCE [LARGE SCALE GENOMIC DNA]</scope>
    <source>
        <strain evidence="3 4">DSM 17792</strain>
    </source>
</reference>
<evidence type="ECO:0000256" key="2">
    <source>
        <dbReference type="SAM" id="SignalP"/>
    </source>
</evidence>
<keyword evidence="4" id="KW-1185">Reference proteome</keyword>
<protein>
    <recommendedName>
        <fullName evidence="5">Argininosuccinate lyase</fullName>
    </recommendedName>
</protein>
<dbReference type="Proteomes" id="UP000448199">
    <property type="component" value="Unassembled WGS sequence"/>
</dbReference>
<comment type="caution">
    <text evidence="3">The sequence shown here is derived from an EMBL/GenBank/DDBJ whole genome shotgun (WGS) entry which is preliminary data.</text>
</comment>
<dbReference type="RefSeq" id="WP_160728365.1">
    <property type="nucleotide sequence ID" value="NZ_WTYC01000005.1"/>
</dbReference>
<dbReference type="AlphaFoldDB" id="A0A844XRR6"/>
<dbReference type="PROSITE" id="PS51257">
    <property type="entry name" value="PROKAR_LIPOPROTEIN"/>
    <property type="match status" value="1"/>
</dbReference>
<dbReference type="OrthoDB" id="7392246at2"/>
<feature type="region of interest" description="Disordered" evidence="1">
    <location>
        <begin position="39"/>
        <end position="67"/>
    </location>
</feature>
<organism evidence="3 4">
    <name type="scientific">Qipengyuania vulgaris</name>
    <dbReference type="NCBI Taxonomy" id="291985"/>
    <lineage>
        <taxon>Bacteria</taxon>
        <taxon>Pseudomonadati</taxon>
        <taxon>Pseudomonadota</taxon>
        <taxon>Alphaproteobacteria</taxon>
        <taxon>Sphingomonadales</taxon>
        <taxon>Erythrobacteraceae</taxon>
        <taxon>Qipengyuania</taxon>
    </lineage>
</organism>
<feature type="signal peptide" evidence="2">
    <location>
        <begin position="1"/>
        <end position="25"/>
    </location>
</feature>
<name>A0A844XRR6_9SPHN</name>
<dbReference type="EMBL" id="WTYC01000005">
    <property type="protein sequence ID" value="MXO48825.1"/>
    <property type="molecule type" value="Genomic_DNA"/>
</dbReference>
<evidence type="ECO:0000313" key="3">
    <source>
        <dbReference type="EMBL" id="MXO48825.1"/>
    </source>
</evidence>
<gene>
    <name evidence="3" type="ORF">GRI69_11210</name>
</gene>
<sequence>MTRIALPLAASVFALAGCNSSTEGADPGPVTQEEAEALEDAASMLEEQRMPEETPDPEATPSTGESE</sequence>
<feature type="chain" id="PRO_5032361042" description="Argininosuccinate lyase" evidence="2">
    <location>
        <begin position="26"/>
        <end position="67"/>
    </location>
</feature>
<proteinExistence type="predicted"/>
<keyword evidence="2" id="KW-0732">Signal</keyword>